<dbReference type="AlphaFoldDB" id="A0A1D8N9C2"/>
<reference evidence="13 15" key="2">
    <citation type="submission" date="2018-07" db="EMBL/GenBank/DDBJ databases">
        <title>Draft Genome Assemblies for Five Robust Yarrowia lipolytica Strains Exhibiting High Lipid Production and Pentose Sugar Utilization and Sugar Alcohol Secretion from Undetoxified Lignocellulosic Biomass Hydrolysates.</title>
        <authorList>
            <consortium name="DOE Joint Genome Institute"/>
            <person name="Walker C."/>
            <person name="Ryu S."/>
            <person name="Na H."/>
            <person name="Zane M."/>
            <person name="LaButti K."/>
            <person name="Lipzen A."/>
            <person name="Haridas S."/>
            <person name="Barry K."/>
            <person name="Grigoriev I.V."/>
            <person name="Quarterman J."/>
            <person name="Slininger P."/>
            <person name="Dien B."/>
            <person name="Trinh C.T."/>
        </authorList>
    </citation>
    <scope>NUCLEOTIDE SEQUENCE [LARGE SCALE GENOMIC DNA]</scope>
    <source>
        <strain evidence="13 15">YB392</strain>
    </source>
</reference>
<accession>A0A1D8N9C2</accession>
<feature type="repeat" description="Solcar" evidence="9">
    <location>
        <begin position="226"/>
        <end position="309"/>
    </location>
</feature>
<sequence length="314" mass="32490">MSDAPEIDSGVKAIAPPSALKSFLSQAESFAAGGFGGICAVLVGHPFDLVKVRLQTGSPGQYKGAMDVVGSIMKTDGPRGFYRGVMAPLVGVTPMFAVSFWGYDVGKQIVSSVSEVDAKKGFSIAQISAAGFLSAIPTTAVAAPFERVKVILQLQGQGKTGGKQFNGAIDVVKHLYKEGGLKSVFKGSAATLARDGPGSALYFATYEFLKRKLSPPAEPGSAAQPLSLAAISFAGGMAGVAMWVPVFPIDTIKSVLQSSETPQSISQVTKSIYARGGIKAFFPGIGPALARSFPANAATFVGVELAHKFFTSLA</sequence>
<dbReference type="SUPFAM" id="SSF103506">
    <property type="entry name" value="Mitochondrial carrier"/>
    <property type="match status" value="1"/>
</dbReference>
<dbReference type="OMA" id="NWAVGIP"/>
<comment type="subcellular location">
    <subcellularLocation>
        <location evidence="1">Mitochondrion membrane</location>
        <topology evidence="1">Multi-pass membrane protein</topology>
    </subcellularLocation>
</comment>
<dbReference type="EMBL" id="CP017555">
    <property type="protein sequence ID" value="AOW02239.1"/>
    <property type="molecule type" value="Genomic_DNA"/>
</dbReference>
<dbReference type="VEuPathDB" id="FungiDB:YALI0_C02431g"/>
<evidence type="ECO:0000256" key="6">
    <source>
        <dbReference type="ARBA" id="ARBA00022989"/>
    </source>
</evidence>
<keyword evidence="4 9" id="KW-0812">Transmembrane</keyword>
<proteinExistence type="inferred from homology"/>
<keyword evidence="8 9" id="KW-0472">Membrane</keyword>
<dbReference type="InterPro" id="IPR050567">
    <property type="entry name" value="Mitochondrial_Carrier"/>
</dbReference>
<evidence type="ECO:0000256" key="8">
    <source>
        <dbReference type="ARBA" id="ARBA00023136"/>
    </source>
</evidence>
<dbReference type="PROSITE" id="PS50920">
    <property type="entry name" value="SOLCAR"/>
    <property type="match status" value="3"/>
</dbReference>
<evidence type="ECO:0000256" key="5">
    <source>
        <dbReference type="ARBA" id="ARBA00022737"/>
    </source>
</evidence>
<evidence type="ECO:0000256" key="10">
    <source>
        <dbReference type="RuleBase" id="RU000488"/>
    </source>
</evidence>
<evidence type="ECO:0000256" key="3">
    <source>
        <dbReference type="ARBA" id="ARBA00022448"/>
    </source>
</evidence>
<dbReference type="GO" id="GO:0005476">
    <property type="term" value="F:carnitine:O-acyl-L-carnitine antiporter activity"/>
    <property type="evidence" value="ECO:0007669"/>
    <property type="project" value="EnsemblFungi"/>
</dbReference>
<dbReference type="eggNOG" id="KOG0758">
    <property type="taxonomic scope" value="Eukaryota"/>
</dbReference>
<dbReference type="InterPro" id="IPR018108">
    <property type="entry name" value="MCP_transmembrane"/>
</dbReference>
<evidence type="ECO:0000256" key="9">
    <source>
        <dbReference type="PROSITE-ProRule" id="PRU00282"/>
    </source>
</evidence>
<feature type="transmembrane region" description="Helical" evidence="11">
    <location>
        <begin position="123"/>
        <end position="145"/>
    </location>
</feature>
<dbReference type="Pfam" id="PF00153">
    <property type="entry name" value="Mito_carr"/>
    <property type="match status" value="3"/>
</dbReference>
<keyword evidence="5" id="KW-0677">Repeat</keyword>
<reference evidence="12 14" key="1">
    <citation type="journal article" date="2016" name="PLoS ONE">
        <title>Sequence Assembly of Yarrowia lipolytica Strain W29/CLIB89 Shows Transposable Element Diversity.</title>
        <authorList>
            <person name="Magnan C."/>
            <person name="Yu J."/>
            <person name="Chang I."/>
            <person name="Jahn E."/>
            <person name="Kanomata Y."/>
            <person name="Wu J."/>
            <person name="Zeller M."/>
            <person name="Oakes M."/>
            <person name="Baldi P."/>
            <person name="Sandmeyer S."/>
        </authorList>
    </citation>
    <scope>NUCLEOTIDE SEQUENCE [LARGE SCALE GENOMIC DNA]</scope>
    <source>
        <strain evidence="12">CLIB89</strain>
        <strain evidence="14">CLIB89(W29)</strain>
    </source>
</reference>
<dbReference type="Gene3D" id="1.50.40.10">
    <property type="entry name" value="Mitochondrial carrier domain"/>
    <property type="match status" value="2"/>
</dbReference>
<organism evidence="12 14">
    <name type="scientific">Yarrowia lipolytica</name>
    <name type="common">Candida lipolytica</name>
    <dbReference type="NCBI Taxonomy" id="4952"/>
    <lineage>
        <taxon>Eukaryota</taxon>
        <taxon>Fungi</taxon>
        <taxon>Dikarya</taxon>
        <taxon>Ascomycota</taxon>
        <taxon>Saccharomycotina</taxon>
        <taxon>Dipodascomycetes</taxon>
        <taxon>Dipodascales</taxon>
        <taxon>Dipodascales incertae sedis</taxon>
        <taxon>Yarrowia</taxon>
    </lineage>
</organism>
<evidence type="ECO:0000313" key="12">
    <source>
        <dbReference type="EMBL" id="AOW02239.1"/>
    </source>
</evidence>
<dbReference type="EMBL" id="KZ858971">
    <property type="protein sequence ID" value="RDW26915.1"/>
    <property type="molecule type" value="Genomic_DNA"/>
</dbReference>
<dbReference type="RefSeq" id="XP_501359.1">
    <property type="nucleotide sequence ID" value="XM_501359.1"/>
</dbReference>
<keyword evidence="6 11" id="KW-1133">Transmembrane helix</keyword>
<dbReference type="GeneID" id="2909085"/>
<evidence type="ECO:0000256" key="1">
    <source>
        <dbReference type="ARBA" id="ARBA00004225"/>
    </source>
</evidence>
<evidence type="ECO:0000256" key="11">
    <source>
        <dbReference type="SAM" id="Phobius"/>
    </source>
</evidence>
<dbReference type="PANTHER" id="PTHR45624">
    <property type="entry name" value="MITOCHONDRIAL BASIC AMINO ACIDS TRANSPORTER-RELATED"/>
    <property type="match status" value="1"/>
</dbReference>
<evidence type="ECO:0000313" key="15">
    <source>
        <dbReference type="Proteomes" id="UP000256601"/>
    </source>
</evidence>
<dbReference type="InterPro" id="IPR023395">
    <property type="entry name" value="MCP_dom_sf"/>
</dbReference>
<gene>
    <name evidence="13" type="ORF">B0I71DRAFT_130052</name>
    <name evidence="12" type="ORF">YALI1_C03415g</name>
</gene>
<dbReference type="OrthoDB" id="14252at2759"/>
<dbReference type="Proteomes" id="UP000182444">
    <property type="component" value="Chromosome 1C"/>
</dbReference>
<feature type="transmembrane region" description="Helical" evidence="11">
    <location>
        <begin position="81"/>
        <end position="103"/>
    </location>
</feature>
<feature type="repeat" description="Solcar" evidence="9">
    <location>
        <begin position="122"/>
        <end position="212"/>
    </location>
</feature>
<protein>
    <submittedName>
        <fullName evidence="13">Mitochondrial carrier domain-containing protein</fullName>
    </submittedName>
</protein>
<evidence type="ECO:0000313" key="14">
    <source>
        <dbReference type="Proteomes" id="UP000182444"/>
    </source>
</evidence>
<dbReference type="Proteomes" id="UP000256601">
    <property type="component" value="Unassembled WGS sequence"/>
</dbReference>
<dbReference type="GO" id="GO:0005743">
    <property type="term" value="C:mitochondrial inner membrane"/>
    <property type="evidence" value="ECO:0007669"/>
    <property type="project" value="EnsemblFungi"/>
</dbReference>
<comment type="similarity">
    <text evidence="2 10">Belongs to the mitochondrial carrier (TC 2.A.29) family.</text>
</comment>
<evidence type="ECO:0000256" key="2">
    <source>
        <dbReference type="ARBA" id="ARBA00006375"/>
    </source>
</evidence>
<dbReference type="VEuPathDB" id="FungiDB:YALI1_C03415g"/>
<dbReference type="FunFam" id="1.50.40.10:FF:000060">
    <property type="entry name" value="Mitochondrial carnitine carrier"/>
    <property type="match status" value="1"/>
</dbReference>
<dbReference type="GO" id="GO:0006631">
    <property type="term" value="P:fatty acid metabolic process"/>
    <property type="evidence" value="ECO:0007669"/>
    <property type="project" value="EnsemblFungi"/>
</dbReference>
<dbReference type="GO" id="GO:0006839">
    <property type="term" value="P:mitochondrial transport"/>
    <property type="evidence" value="ECO:0007669"/>
    <property type="project" value="TreeGrafter"/>
</dbReference>
<keyword evidence="7" id="KW-0496">Mitochondrion</keyword>
<name>A0A1D8N9C2_YARLL</name>
<keyword evidence="3 10" id="KW-0813">Transport</keyword>
<evidence type="ECO:0000256" key="4">
    <source>
        <dbReference type="ARBA" id="ARBA00022692"/>
    </source>
</evidence>
<dbReference type="KEGG" id="yli:2909085"/>
<evidence type="ECO:0000313" key="13">
    <source>
        <dbReference type="EMBL" id="RDW26915.1"/>
    </source>
</evidence>
<evidence type="ECO:0000256" key="7">
    <source>
        <dbReference type="ARBA" id="ARBA00023128"/>
    </source>
</evidence>
<dbReference type="PANTHER" id="PTHR45624:SF4">
    <property type="entry name" value="CONGESTED-LIKE TRACHEA PROTEIN-RELATED"/>
    <property type="match status" value="1"/>
</dbReference>
<feature type="repeat" description="Solcar" evidence="9">
    <location>
        <begin position="24"/>
        <end position="109"/>
    </location>
</feature>